<dbReference type="Proteomes" id="UP000558113">
    <property type="component" value="Unassembled WGS sequence"/>
</dbReference>
<feature type="domain" description="Beta-lactamase-related" evidence="1">
    <location>
        <begin position="30"/>
        <end position="292"/>
    </location>
</feature>
<name>A0A7X5BX26_9BACL</name>
<dbReference type="PANTHER" id="PTHR43283:SF7">
    <property type="entry name" value="BETA-LACTAMASE-RELATED DOMAIN-CONTAINING PROTEIN"/>
    <property type="match status" value="1"/>
</dbReference>
<proteinExistence type="predicted"/>
<organism evidence="2 3">
    <name type="scientific">Paenibacillus sacheonensis</name>
    <dbReference type="NCBI Taxonomy" id="742054"/>
    <lineage>
        <taxon>Bacteria</taxon>
        <taxon>Bacillati</taxon>
        <taxon>Bacillota</taxon>
        <taxon>Bacilli</taxon>
        <taxon>Bacillales</taxon>
        <taxon>Paenibacillaceae</taxon>
        <taxon>Paenibacillus</taxon>
    </lineage>
</organism>
<reference evidence="2 3" key="1">
    <citation type="submission" date="2020-01" db="EMBL/GenBank/DDBJ databases">
        <title>Paenibacillus soybeanensis sp. nov. isolated from the nodules of soybean (Glycine max(L.) Merr).</title>
        <authorList>
            <person name="Wang H."/>
        </authorList>
    </citation>
    <scope>NUCLEOTIDE SEQUENCE [LARGE SCALE GENOMIC DNA]</scope>
    <source>
        <strain evidence="2 3">DSM 23054</strain>
    </source>
</reference>
<gene>
    <name evidence="2" type="ORF">GT003_03945</name>
</gene>
<dbReference type="AlphaFoldDB" id="A0A7X5BX26"/>
<evidence type="ECO:0000313" key="3">
    <source>
        <dbReference type="Proteomes" id="UP000558113"/>
    </source>
</evidence>
<dbReference type="InterPro" id="IPR001466">
    <property type="entry name" value="Beta-lactam-related"/>
</dbReference>
<dbReference type="SUPFAM" id="SSF56601">
    <property type="entry name" value="beta-lactamase/transpeptidase-like"/>
    <property type="match status" value="1"/>
</dbReference>
<dbReference type="EMBL" id="JAAAMU010000002">
    <property type="protein sequence ID" value="NBC68147.1"/>
    <property type="molecule type" value="Genomic_DNA"/>
</dbReference>
<keyword evidence="2" id="KW-0378">Hydrolase</keyword>
<evidence type="ECO:0000259" key="1">
    <source>
        <dbReference type="Pfam" id="PF00144"/>
    </source>
</evidence>
<dbReference type="Gene3D" id="3.40.710.10">
    <property type="entry name" value="DD-peptidase/beta-lactamase superfamily"/>
    <property type="match status" value="1"/>
</dbReference>
<dbReference type="OrthoDB" id="9773047at2"/>
<evidence type="ECO:0000313" key="2">
    <source>
        <dbReference type="EMBL" id="NBC68147.1"/>
    </source>
</evidence>
<dbReference type="PANTHER" id="PTHR43283">
    <property type="entry name" value="BETA-LACTAMASE-RELATED"/>
    <property type="match status" value="1"/>
</dbReference>
<dbReference type="InterPro" id="IPR050789">
    <property type="entry name" value="Diverse_Enzym_Activities"/>
</dbReference>
<dbReference type="InterPro" id="IPR012338">
    <property type="entry name" value="Beta-lactam/transpept-like"/>
</dbReference>
<dbReference type="Pfam" id="PF00144">
    <property type="entry name" value="Beta-lactamase"/>
    <property type="match status" value="1"/>
</dbReference>
<protein>
    <submittedName>
        <fullName evidence="2">Serine hydrolase</fullName>
    </submittedName>
</protein>
<dbReference type="RefSeq" id="WP_161694669.1">
    <property type="nucleotide sequence ID" value="NZ_JAAAMU010000002.1"/>
</dbReference>
<sequence>MSTYTVSRQPSFVTDELLGKLREWSIKDVVVLRDGEPLWIWHEKGGDRLGAVYSATKSFVSALIGIAIDRGDLPSIDEPASTYFPALAEAADERYGRITLRHLLTMTSGLDWPDFDKPYWQMRRCDDWIGFILAQPMAHEPGGAFAYNSGGSHLLSAILAQVTGGTTYAYAQEMLFGKLGFKKPRWNSSQGIHEGGTGLHLTVSDMAKFGQLYMQGGEWEGNRIVSQAWVRASTTTHHKGLQHYDPPIFGTYGYHWWVSNAAHNGTVDCYFAEGYGGQFIFVVPTLSLVAAIRKEPEGKPSAMYAKRLLFEHIVPFCS</sequence>
<keyword evidence="3" id="KW-1185">Reference proteome</keyword>
<dbReference type="GO" id="GO:0016787">
    <property type="term" value="F:hydrolase activity"/>
    <property type="evidence" value="ECO:0007669"/>
    <property type="project" value="UniProtKB-KW"/>
</dbReference>
<comment type="caution">
    <text evidence="2">The sequence shown here is derived from an EMBL/GenBank/DDBJ whole genome shotgun (WGS) entry which is preliminary data.</text>
</comment>
<accession>A0A7X5BX26</accession>